<name>A0A072P6L1_9EURO</name>
<comment type="caution">
    <text evidence="1">The sequence shown here is derived from an EMBL/GenBank/DDBJ whole genome shotgun (WGS) entry which is preliminary data.</text>
</comment>
<reference evidence="1 2" key="1">
    <citation type="submission" date="2013-03" db="EMBL/GenBank/DDBJ databases">
        <title>The Genome Sequence of Exophiala aquamarina CBS 119918.</title>
        <authorList>
            <consortium name="The Broad Institute Genomics Platform"/>
            <person name="Cuomo C."/>
            <person name="de Hoog S."/>
            <person name="Gorbushina A."/>
            <person name="Walker B."/>
            <person name="Young S.K."/>
            <person name="Zeng Q."/>
            <person name="Gargeya S."/>
            <person name="Fitzgerald M."/>
            <person name="Haas B."/>
            <person name="Abouelleil A."/>
            <person name="Allen A.W."/>
            <person name="Alvarado L."/>
            <person name="Arachchi H.M."/>
            <person name="Berlin A.M."/>
            <person name="Chapman S.B."/>
            <person name="Gainer-Dewar J."/>
            <person name="Goldberg J."/>
            <person name="Griggs A."/>
            <person name="Gujja S."/>
            <person name="Hansen M."/>
            <person name="Howarth C."/>
            <person name="Imamovic A."/>
            <person name="Ireland A."/>
            <person name="Larimer J."/>
            <person name="McCowan C."/>
            <person name="Murphy C."/>
            <person name="Pearson M."/>
            <person name="Poon T.W."/>
            <person name="Priest M."/>
            <person name="Roberts A."/>
            <person name="Saif S."/>
            <person name="Shea T."/>
            <person name="Sisk P."/>
            <person name="Sykes S."/>
            <person name="Wortman J."/>
            <person name="Nusbaum C."/>
            <person name="Birren B."/>
        </authorList>
    </citation>
    <scope>NUCLEOTIDE SEQUENCE [LARGE SCALE GENOMIC DNA]</scope>
    <source>
        <strain evidence="1 2">CBS 119918</strain>
    </source>
</reference>
<dbReference type="VEuPathDB" id="FungiDB:A1O9_08489"/>
<protein>
    <submittedName>
        <fullName evidence="1">Uncharacterized protein</fullName>
    </submittedName>
</protein>
<proteinExistence type="predicted"/>
<gene>
    <name evidence="1" type="ORF">A1O9_08489</name>
</gene>
<dbReference type="HOGENOM" id="CLU_969874_0_0_1"/>
<dbReference type="AlphaFoldDB" id="A0A072P6L1"/>
<evidence type="ECO:0000313" key="1">
    <source>
        <dbReference type="EMBL" id="KEF55739.1"/>
    </source>
</evidence>
<dbReference type="RefSeq" id="XP_013258329.1">
    <property type="nucleotide sequence ID" value="XM_013402875.1"/>
</dbReference>
<sequence>MALVAFFAGRRIINVTKLKNQKLMPTPHQVSILISLLSGSGIRPLWDTLNWFGVATQPATVDILTASNQTFAYGRELNSNICSSLWHQLPCIGDSSSTCDYPCSITDWNASTGAERFGLQHAQEAAEVLMNNSYTNFVINVTAGSYDSQHYFLGDKRSSSSQDFTTDTFAVTTQCRIITQNCNGTGFTCGNYTAPSFAWSGAVGVDPTSATGPANQSTSGIQFFNDSALISPVSSNASKGLFTSIYPAPFLMWSKGFPLSTPQQTNLATCATIIILAMMNQVIRSLC</sequence>
<organism evidence="1 2">
    <name type="scientific">Exophiala aquamarina CBS 119918</name>
    <dbReference type="NCBI Taxonomy" id="1182545"/>
    <lineage>
        <taxon>Eukaryota</taxon>
        <taxon>Fungi</taxon>
        <taxon>Dikarya</taxon>
        <taxon>Ascomycota</taxon>
        <taxon>Pezizomycotina</taxon>
        <taxon>Eurotiomycetes</taxon>
        <taxon>Chaetothyriomycetidae</taxon>
        <taxon>Chaetothyriales</taxon>
        <taxon>Herpotrichiellaceae</taxon>
        <taxon>Exophiala</taxon>
    </lineage>
</organism>
<accession>A0A072P6L1</accession>
<dbReference type="GeneID" id="25283402"/>
<dbReference type="Proteomes" id="UP000027920">
    <property type="component" value="Unassembled WGS sequence"/>
</dbReference>
<keyword evidence="2" id="KW-1185">Reference proteome</keyword>
<evidence type="ECO:0000313" key="2">
    <source>
        <dbReference type="Proteomes" id="UP000027920"/>
    </source>
</evidence>
<dbReference type="EMBL" id="AMGV01000007">
    <property type="protein sequence ID" value="KEF55739.1"/>
    <property type="molecule type" value="Genomic_DNA"/>
</dbReference>
<dbReference type="OrthoDB" id="3344043at2759"/>
<dbReference type="STRING" id="1182545.A0A072P6L1"/>